<sequence>MITISPAKTHEVVEIQAVLNHHTIIGYLGGFTIATQISQKIVPKKPSFFTAKDGTDIVGVVEIASRTQAHLIKYGMVGVIPEYRRQRIASSMYAAITFQGILEGRRLFEDSIVGDNPIQFTLLPTLGMRLAGELKHKTASAKSICLFQFDLLESSSWTAMWSRISPDISIQLTNSSYQTELYEKNKEILEKHKPEFVPTLDSYIQHIKSTCQIKEEKTICRDSKHQLL</sequence>
<reference evidence="2 3" key="1">
    <citation type="journal article" date="2017" name="ISME J.">
        <title>Energy and carbon metabolisms in a deep terrestrial subsurface fluid microbial community.</title>
        <authorList>
            <person name="Momper L."/>
            <person name="Jungbluth S.P."/>
            <person name="Lee M.D."/>
            <person name="Amend J.P."/>
        </authorList>
    </citation>
    <scope>NUCLEOTIDE SEQUENCE [LARGE SCALE GENOMIC DNA]</scope>
    <source>
        <strain evidence="2">SURF_46</strain>
    </source>
</reference>
<evidence type="ECO:0000313" key="2">
    <source>
        <dbReference type="EMBL" id="RJR27635.1"/>
    </source>
</evidence>
<protein>
    <submittedName>
        <fullName evidence="2">N-acetyltransferase</fullName>
    </submittedName>
</protein>
<dbReference type="PROSITE" id="PS51186">
    <property type="entry name" value="GNAT"/>
    <property type="match status" value="1"/>
</dbReference>
<comment type="caution">
    <text evidence="2">The sequence shown here is derived from an EMBL/GenBank/DDBJ whole genome shotgun (WGS) entry which is preliminary data.</text>
</comment>
<keyword evidence="2" id="KW-0808">Transferase</keyword>
<name>A0A3A4ZEM0_UNCKA</name>
<dbReference type="CDD" id="cd04301">
    <property type="entry name" value="NAT_SF"/>
    <property type="match status" value="1"/>
</dbReference>
<evidence type="ECO:0000313" key="3">
    <source>
        <dbReference type="Proteomes" id="UP000265540"/>
    </source>
</evidence>
<dbReference type="AlphaFoldDB" id="A0A3A4ZEM0"/>
<dbReference type="Gene3D" id="3.40.630.30">
    <property type="match status" value="1"/>
</dbReference>
<dbReference type="Pfam" id="PF00583">
    <property type="entry name" value="Acetyltransf_1"/>
    <property type="match status" value="1"/>
</dbReference>
<evidence type="ECO:0000259" key="1">
    <source>
        <dbReference type="PROSITE" id="PS51186"/>
    </source>
</evidence>
<dbReference type="Proteomes" id="UP000265540">
    <property type="component" value="Unassembled WGS sequence"/>
</dbReference>
<proteinExistence type="predicted"/>
<gene>
    <name evidence="2" type="ORF">C4561_01660</name>
</gene>
<dbReference type="InterPro" id="IPR016181">
    <property type="entry name" value="Acyl_CoA_acyltransferase"/>
</dbReference>
<accession>A0A3A4ZEM0</accession>
<dbReference type="GO" id="GO:0016747">
    <property type="term" value="F:acyltransferase activity, transferring groups other than amino-acyl groups"/>
    <property type="evidence" value="ECO:0007669"/>
    <property type="project" value="InterPro"/>
</dbReference>
<dbReference type="EMBL" id="QZJF01000008">
    <property type="protein sequence ID" value="RJR27635.1"/>
    <property type="molecule type" value="Genomic_DNA"/>
</dbReference>
<feature type="domain" description="N-acetyltransferase" evidence="1">
    <location>
        <begin position="2"/>
        <end position="158"/>
    </location>
</feature>
<organism evidence="2 3">
    <name type="scientific">candidate division WWE3 bacterium</name>
    <dbReference type="NCBI Taxonomy" id="2053526"/>
    <lineage>
        <taxon>Bacteria</taxon>
        <taxon>Katanobacteria</taxon>
    </lineage>
</organism>
<dbReference type="SUPFAM" id="SSF55729">
    <property type="entry name" value="Acyl-CoA N-acyltransferases (Nat)"/>
    <property type="match status" value="1"/>
</dbReference>
<dbReference type="InterPro" id="IPR000182">
    <property type="entry name" value="GNAT_dom"/>
</dbReference>